<dbReference type="EMBL" id="JANCLT010000006">
    <property type="protein sequence ID" value="MCP8969499.1"/>
    <property type="molecule type" value="Genomic_DNA"/>
</dbReference>
<feature type="domain" description="CBS" evidence="3">
    <location>
        <begin position="7"/>
        <end position="63"/>
    </location>
</feature>
<evidence type="ECO:0000313" key="4">
    <source>
        <dbReference type="EMBL" id="MCP8969499.1"/>
    </source>
</evidence>
<dbReference type="InterPro" id="IPR051257">
    <property type="entry name" value="Diverse_CBS-Domain"/>
</dbReference>
<evidence type="ECO:0000259" key="3">
    <source>
        <dbReference type="PROSITE" id="PS51371"/>
    </source>
</evidence>
<dbReference type="Gene3D" id="3.10.580.10">
    <property type="entry name" value="CBS-domain"/>
    <property type="match status" value="1"/>
</dbReference>
<dbReference type="Pfam" id="PF00571">
    <property type="entry name" value="CBS"/>
    <property type="match status" value="2"/>
</dbReference>
<sequence length="151" mass="17100">MQAHEIMNTEVFKVTEKDSVRAVIEKFIEKGISGMPVVNDRNKIVGYISDGDIMRHIGKHKDIVIDGFYFINIIVGDEDEYEERARKTLDLNVMQVAKRNVLTVAWNEDAENVAAILGKKHIKKLPVERNGVLAGIISRGDVIRTSFKHLL</sequence>
<dbReference type="PANTHER" id="PTHR43080:SF2">
    <property type="entry name" value="CBS DOMAIN-CONTAINING PROTEIN"/>
    <property type="match status" value="1"/>
</dbReference>
<dbReference type="InterPro" id="IPR046342">
    <property type="entry name" value="CBS_dom_sf"/>
</dbReference>
<dbReference type="RefSeq" id="WP_254759421.1">
    <property type="nucleotide sequence ID" value="NZ_JANCLT010000006.1"/>
</dbReference>
<evidence type="ECO:0000313" key="5">
    <source>
        <dbReference type="Proteomes" id="UP001156102"/>
    </source>
</evidence>
<dbReference type="PROSITE" id="PS51371">
    <property type="entry name" value="CBS"/>
    <property type="match status" value="1"/>
</dbReference>
<dbReference type="SMART" id="SM00116">
    <property type="entry name" value="CBS"/>
    <property type="match status" value="2"/>
</dbReference>
<evidence type="ECO:0000256" key="1">
    <source>
        <dbReference type="ARBA" id="ARBA00023122"/>
    </source>
</evidence>
<keyword evidence="5" id="KW-1185">Reference proteome</keyword>
<gene>
    <name evidence="4" type="ORF">NK662_13265</name>
</gene>
<proteinExistence type="predicted"/>
<reference evidence="4" key="1">
    <citation type="submission" date="2022-07" db="EMBL/GenBank/DDBJ databases">
        <authorList>
            <person name="Li W.-J."/>
            <person name="Deng Q.-Q."/>
        </authorList>
    </citation>
    <scope>NUCLEOTIDE SEQUENCE</scope>
    <source>
        <strain evidence="4">SYSU M60031</strain>
    </source>
</reference>
<accession>A0AA41XA33</accession>
<protein>
    <submittedName>
        <fullName evidence="4">CBS domain-containing protein</fullName>
    </submittedName>
</protein>
<organism evidence="4 5">
    <name type="scientific">Ectobacillus ponti</name>
    <dbReference type="NCBI Taxonomy" id="2961894"/>
    <lineage>
        <taxon>Bacteria</taxon>
        <taxon>Bacillati</taxon>
        <taxon>Bacillota</taxon>
        <taxon>Bacilli</taxon>
        <taxon>Bacillales</taxon>
        <taxon>Bacillaceae</taxon>
        <taxon>Ectobacillus</taxon>
    </lineage>
</organism>
<dbReference type="SUPFAM" id="SSF54631">
    <property type="entry name" value="CBS-domain pair"/>
    <property type="match status" value="1"/>
</dbReference>
<name>A0AA41XA33_9BACI</name>
<evidence type="ECO:0000256" key="2">
    <source>
        <dbReference type="PROSITE-ProRule" id="PRU00703"/>
    </source>
</evidence>
<comment type="caution">
    <text evidence="4">The sequence shown here is derived from an EMBL/GenBank/DDBJ whole genome shotgun (WGS) entry which is preliminary data.</text>
</comment>
<dbReference type="Proteomes" id="UP001156102">
    <property type="component" value="Unassembled WGS sequence"/>
</dbReference>
<keyword evidence="1 2" id="KW-0129">CBS domain</keyword>
<dbReference type="AlphaFoldDB" id="A0AA41XA33"/>
<dbReference type="InterPro" id="IPR000644">
    <property type="entry name" value="CBS_dom"/>
</dbReference>
<dbReference type="PANTHER" id="PTHR43080">
    <property type="entry name" value="CBS DOMAIN-CONTAINING PROTEIN CBSX3, MITOCHONDRIAL"/>
    <property type="match status" value="1"/>
</dbReference>